<evidence type="ECO:0000313" key="3">
    <source>
        <dbReference type="Proteomes" id="UP000030170"/>
    </source>
</evidence>
<keyword evidence="3" id="KW-1185">Reference proteome</keyword>
<dbReference type="Proteomes" id="UP000030170">
    <property type="component" value="Unassembled WGS sequence"/>
</dbReference>
<dbReference type="Pfam" id="PF12770">
    <property type="entry name" value="CHAT"/>
    <property type="match status" value="1"/>
</dbReference>
<dbReference type="STRING" id="1497020.DO97_04835"/>
<accession>A0A098TKE5</accession>
<organism evidence="2 3">
    <name type="scientific">Neosynechococcus sphagnicola sy1</name>
    <dbReference type="NCBI Taxonomy" id="1497020"/>
    <lineage>
        <taxon>Bacteria</taxon>
        <taxon>Bacillati</taxon>
        <taxon>Cyanobacteriota</taxon>
        <taxon>Cyanophyceae</taxon>
        <taxon>Neosynechococcales</taxon>
        <taxon>Neosynechococcaceae</taxon>
        <taxon>Neosynechococcus</taxon>
    </lineage>
</organism>
<proteinExistence type="predicted"/>
<dbReference type="InterPro" id="IPR024983">
    <property type="entry name" value="CHAT_dom"/>
</dbReference>
<reference evidence="2 3" key="1">
    <citation type="journal article" date="2014" name="Mol. Ecol.">
        <title>Evolution of Synechococcus.</title>
        <authorList>
            <person name="Dvorak P."/>
            <person name="Casamatta D."/>
            <person name="Hasler P."/>
            <person name="Poulickova A."/>
            <person name="Ondrej V."/>
            <person name="Sanges R."/>
        </authorList>
    </citation>
    <scope>NUCLEOTIDE SEQUENCE [LARGE SCALE GENOMIC DNA]</scope>
    <source>
        <strain evidence="2 3">CAUP A 1101</strain>
    </source>
</reference>
<evidence type="ECO:0000259" key="1">
    <source>
        <dbReference type="Pfam" id="PF12770"/>
    </source>
</evidence>
<dbReference type="EMBL" id="JJML01000018">
    <property type="protein sequence ID" value="KGF72805.1"/>
    <property type="molecule type" value="Genomic_DNA"/>
</dbReference>
<feature type="domain" description="CHAT" evidence="1">
    <location>
        <begin position="155"/>
        <end position="447"/>
    </location>
</feature>
<protein>
    <recommendedName>
        <fullName evidence="1">CHAT domain-containing protein</fullName>
    </recommendedName>
</protein>
<gene>
    <name evidence="2" type="ORF">DO97_04835</name>
</gene>
<comment type="caution">
    <text evidence="2">The sequence shown here is derived from an EMBL/GenBank/DDBJ whole genome shotgun (WGS) entry which is preliminary data.</text>
</comment>
<sequence length="449" mass="50091">MKNVAALLSFGWVLASLVNPWFVTAAPILQSTQTVVPAAIPFPSVPEDAVVHMEKKWVKEYETYFDKPLMTRSLQKTREIRRALKRIAQRTGKKTALIYAVPSPSQLELILVTPYARPIRKTVNEANRNTLMEVAQEFRMTASDPRQVHNTKYLKSAQQLYRWLVTPLETDLQAQGIDILVFCTGAGLRSVPFSALHDGQQFLVEKYSVALIPAFNLTTTHYTDLRNAPVLAMGASQFQDLTPLPAVPLELSTIVQTQGGQAFLNSQFTLDTLKAERQRQSFQIVHLATHGEFLPGSVSNSFIQLWDDRLKLDQLRQLQLNQPPVDLLVLSACRTALGDQQAELGFAGLAVQAGVRSVLGSLWYVSDTGTLALMTEFYHHLHTQTLKVEALRETQIALLKGSVEIRNGQLFSPAITTPVILPSQLGRQSNVSLSHPYYWAAFTMIGSPW</sequence>
<evidence type="ECO:0000313" key="2">
    <source>
        <dbReference type="EMBL" id="KGF72805.1"/>
    </source>
</evidence>
<name>A0A098TKE5_9CYAN</name>
<dbReference type="AlphaFoldDB" id="A0A098TKE5"/>